<evidence type="ECO:0000313" key="2">
    <source>
        <dbReference type="Proteomes" id="UP000270219"/>
    </source>
</evidence>
<dbReference type="EMBL" id="RCHR01000003">
    <property type="protein sequence ID" value="RLL45410.1"/>
    <property type="molecule type" value="Genomic_DNA"/>
</dbReference>
<dbReference type="AlphaFoldDB" id="A0A498DBK4"/>
<keyword evidence="2" id="KW-1185">Reference proteome</keyword>
<gene>
    <name evidence="1" type="ORF">D8M04_11190</name>
</gene>
<evidence type="ECO:0000313" key="1">
    <source>
        <dbReference type="EMBL" id="RLL45410.1"/>
    </source>
</evidence>
<dbReference type="Proteomes" id="UP000270219">
    <property type="component" value="Unassembled WGS sequence"/>
</dbReference>
<comment type="caution">
    <text evidence="1">The sequence shown here is derived from an EMBL/GenBank/DDBJ whole genome shotgun (WGS) entry which is preliminary data.</text>
</comment>
<accession>A0A498DBK4</accession>
<protein>
    <submittedName>
        <fullName evidence="1">Uncharacterized protein</fullName>
    </submittedName>
</protein>
<reference evidence="1 2" key="1">
    <citation type="submission" date="2018-10" db="EMBL/GenBank/DDBJ databases">
        <title>Oceanobacillus sp. YLB-02 draft genome.</title>
        <authorList>
            <person name="Yu L."/>
        </authorList>
    </citation>
    <scope>NUCLEOTIDE SEQUENCE [LARGE SCALE GENOMIC DNA]</scope>
    <source>
        <strain evidence="1 2">YLB-02</strain>
    </source>
</reference>
<proteinExistence type="predicted"/>
<organism evidence="1 2">
    <name type="scientific">Oceanobacillus piezotolerans</name>
    <dbReference type="NCBI Taxonomy" id="2448030"/>
    <lineage>
        <taxon>Bacteria</taxon>
        <taxon>Bacillati</taxon>
        <taxon>Bacillota</taxon>
        <taxon>Bacilli</taxon>
        <taxon>Bacillales</taxon>
        <taxon>Bacillaceae</taxon>
        <taxon>Oceanobacillus</taxon>
    </lineage>
</organism>
<name>A0A498DBK4_9BACI</name>
<dbReference type="RefSeq" id="WP_121522996.1">
    <property type="nucleotide sequence ID" value="NZ_RCHR01000003.1"/>
</dbReference>
<sequence length="64" mass="7461">MPDYNKDLINALEEHTRAINDFVQAQNLSYNKPVIINYSDLLLSIDKSLKEINKKLPNQPLNKY</sequence>